<feature type="transmembrane region" description="Helical" evidence="1">
    <location>
        <begin position="212"/>
        <end position="229"/>
    </location>
</feature>
<evidence type="ECO:0000313" key="3">
    <source>
        <dbReference type="Proteomes" id="UP000192277"/>
    </source>
</evidence>
<dbReference type="Proteomes" id="UP000192277">
    <property type="component" value="Unassembled WGS sequence"/>
</dbReference>
<feature type="transmembrane region" description="Helical" evidence="1">
    <location>
        <begin position="182"/>
        <end position="200"/>
    </location>
</feature>
<gene>
    <name evidence="2" type="ORF">A4D02_18775</name>
</gene>
<feature type="transmembrane region" description="Helical" evidence="1">
    <location>
        <begin position="45"/>
        <end position="64"/>
    </location>
</feature>
<proteinExistence type="predicted"/>
<organism evidence="2 3">
    <name type="scientific">Niastella koreensis</name>
    <dbReference type="NCBI Taxonomy" id="354356"/>
    <lineage>
        <taxon>Bacteria</taxon>
        <taxon>Pseudomonadati</taxon>
        <taxon>Bacteroidota</taxon>
        <taxon>Chitinophagia</taxon>
        <taxon>Chitinophagales</taxon>
        <taxon>Chitinophagaceae</taxon>
        <taxon>Niastella</taxon>
    </lineage>
</organism>
<evidence type="ECO:0000256" key="1">
    <source>
        <dbReference type="SAM" id="Phobius"/>
    </source>
</evidence>
<keyword evidence="1" id="KW-0472">Membrane</keyword>
<dbReference type="RefSeq" id="WP_014216855.1">
    <property type="nucleotide sequence ID" value="NZ_LWBO01000084.1"/>
</dbReference>
<keyword evidence="3" id="KW-1185">Reference proteome</keyword>
<keyword evidence="1" id="KW-0812">Transmembrane</keyword>
<evidence type="ECO:0008006" key="4">
    <source>
        <dbReference type="Google" id="ProtNLM"/>
    </source>
</evidence>
<feature type="transmembrane region" description="Helical" evidence="1">
    <location>
        <begin position="157"/>
        <end position="176"/>
    </location>
</feature>
<accession>A0ABX3NME2</accession>
<sequence>MQTFKINTKGFTKKFLKRSIPTVLLPIIIWITIFNIQGGGAYVSITFYLIPIVFITALCGFSIWRGIKRQRALLESYELTISDTLICREQLNTPDISILVSEVIEIAKHPKGGFTIKGSRKNGTIIIPVQIENYEQIEAILQQIHPIILKKNAWKNMLRVLLPLAGLGLFLCVYLLNNKIIVGVAGTLLTGLMIWSLVLIQKNKNVDRKTKNRMWIMLLVLASIIWVTIMKLTAPTLP</sequence>
<protein>
    <recommendedName>
        <fullName evidence="4">DUF304 domain-containing protein</fullName>
    </recommendedName>
</protein>
<dbReference type="EMBL" id="LWBO01000084">
    <property type="protein sequence ID" value="OQP39362.1"/>
    <property type="molecule type" value="Genomic_DNA"/>
</dbReference>
<reference evidence="2 3" key="1">
    <citation type="submission" date="2016-04" db="EMBL/GenBank/DDBJ databases">
        <authorList>
            <person name="Chen L."/>
            <person name="Zhuang W."/>
            <person name="Wang G."/>
        </authorList>
    </citation>
    <scope>NUCLEOTIDE SEQUENCE [LARGE SCALE GENOMIC DNA]</scope>
    <source>
        <strain evidence="3">GR20</strain>
    </source>
</reference>
<evidence type="ECO:0000313" key="2">
    <source>
        <dbReference type="EMBL" id="OQP39362.1"/>
    </source>
</evidence>
<feature type="transmembrane region" description="Helical" evidence="1">
    <location>
        <begin position="20"/>
        <end position="39"/>
    </location>
</feature>
<keyword evidence="1" id="KW-1133">Transmembrane helix</keyword>
<name>A0ABX3NME2_9BACT</name>
<comment type="caution">
    <text evidence="2">The sequence shown here is derived from an EMBL/GenBank/DDBJ whole genome shotgun (WGS) entry which is preliminary data.</text>
</comment>